<comment type="subcellular location">
    <subcellularLocation>
        <location evidence="3">Cytoplasm</location>
    </subcellularLocation>
</comment>
<dbReference type="InterPro" id="IPR050482">
    <property type="entry name" value="Sensor_HK_TwoCompSys"/>
</dbReference>
<dbReference type="GO" id="GO:0046872">
    <property type="term" value="F:metal ion binding"/>
    <property type="evidence" value="ECO:0007669"/>
    <property type="project" value="UniProtKB-KW"/>
</dbReference>
<evidence type="ECO:0000256" key="2">
    <source>
        <dbReference type="ARBA" id="ARBA00001966"/>
    </source>
</evidence>
<dbReference type="GO" id="GO:0046983">
    <property type="term" value="F:protein dimerization activity"/>
    <property type="evidence" value="ECO:0007669"/>
    <property type="project" value="InterPro"/>
</dbReference>
<comment type="catalytic activity">
    <reaction evidence="1">
        <text>ATP + protein L-histidine = ADP + protein N-phospho-L-histidine.</text>
        <dbReference type="EC" id="2.7.13.3"/>
    </reaction>
</comment>
<evidence type="ECO:0000256" key="5">
    <source>
        <dbReference type="ARBA" id="ARBA00017322"/>
    </source>
</evidence>
<evidence type="ECO:0000256" key="4">
    <source>
        <dbReference type="ARBA" id="ARBA00012438"/>
    </source>
</evidence>
<dbReference type="GO" id="GO:0005737">
    <property type="term" value="C:cytoplasm"/>
    <property type="evidence" value="ECO:0007669"/>
    <property type="project" value="UniProtKB-SubCell"/>
</dbReference>
<dbReference type="Pfam" id="PF07730">
    <property type="entry name" value="HisKA_3"/>
    <property type="match status" value="1"/>
</dbReference>
<keyword evidence="7" id="KW-0963">Cytoplasm</keyword>
<evidence type="ECO:0000256" key="17">
    <source>
        <dbReference type="SAM" id="Phobius"/>
    </source>
</evidence>
<feature type="region of interest" description="Disordered" evidence="16">
    <location>
        <begin position="391"/>
        <end position="429"/>
    </location>
</feature>
<feature type="transmembrane region" description="Helical" evidence="17">
    <location>
        <begin position="144"/>
        <end position="162"/>
    </location>
</feature>
<evidence type="ECO:0000256" key="13">
    <source>
        <dbReference type="ARBA" id="ARBA00023014"/>
    </source>
</evidence>
<evidence type="ECO:0000256" key="1">
    <source>
        <dbReference type="ARBA" id="ARBA00000085"/>
    </source>
</evidence>
<evidence type="ECO:0000256" key="10">
    <source>
        <dbReference type="ARBA" id="ARBA00022777"/>
    </source>
</evidence>
<dbReference type="CDD" id="cd16917">
    <property type="entry name" value="HATPase_UhpB-NarQ-NarX-like"/>
    <property type="match status" value="1"/>
</dbReference>
<keyword evidence="8" id="KW-0808">Transferase</keyword>
<dbReference type="PANTHER" id="PTHR24421:SF62">
    <property type="entry name" value="SENSORY TRANSDUCTION HISTIDINE KINASE"/>
    <property type="match status" value="1"/>
</dbReference>
<evidence type="ECO:0000256" key="6">
    <source>
        <dbReference type="ARBA" id="ARBA00022485"/>
    </source>
</evidence>
<evidence type="ECO:0000256" key="12">
    <source>
        <dbReference type="ARBA" id="ARBA00023012"/>
    </source>
</evidence>
<dbReference type="Gene3D" id="3.30.565.10">
    <property type="entry name" value="Histidine kinase-like ATPase, C-terminal domain"/>
    <property type="match status" value="1"/>
</dbReference>
<feature type="transmembrane region" description="Helical" evidence="17">
    <location>
        <begin position="118"/>
        <end position="137"/>
    </location>
</feature>
<dbReference type="InterPro" id="IPR003594">
    <property type="entry name" value="HATPase_dom"/>
</dbReference>
<feature type="transmembrane region" description="Helical" evidence="17">
    <location>
        <begin position="44"/>
        <end position="66"/>
    </location>
</feature>
<dbReference type="InterPro" id="IPR036890">
    <property type="entry name" value="HATPase_C_sf"/>
</dbReference>
<protein>
    <recommendedName>
        <fullName evidence="5">Oxygen sensor histidine kinase NreB</fullName>
        <ecNumber evidence="4">2.7.13.3</ecNumber>
    </recommendedName>
    <alternativeName>
        <fullName evidence="15">Nitrogen regulation protein B</fullName>
    </alternativeName>
</protein>
<sequence length="429" mass="44746">MSLRTRSALRESRPALDRAVDLGFALLLSVCALRYFAFHALAGTGVVVLVLALGTGLSYVAAAVAAERAAAVGGPLSGQRIGLFLATLLWLPLAVIAPSFGWCAFALIFAMHRVLTPRIALAVSGLIVIAVSLGLWLMSKGQDLGLVLGPFFGGLVLSYAYATVTRTLDEKRAVIAELTETRSQLARSEREAGVLSERNRVASELHDTVVQRTASALLMIETAQHLGEGPAAQSTVSAAGEALRETLVETRRLVHGLADPQTRGATVTSALRAEAEAAGAEFVLSGHETLVAEETVHALQRITREALVNAAKHAGSTATRVTVTFFPESVGVDIADAGPGFDPDAVAQREGVGFGLRAMTWRAQNLGGTLSIESRPGGGTVIAASIPLDRADANNSTSTNTNTNTNTASATDREATGTGTQRAESETPS</sequence>
<evidence type="ECO:0000256" key="9">
    <source>
        <dbReference type="ARBA" id="ARBA00022723"/>
    </source>
</evidence>
<keyword evidence="20" id="KW-1185">Reference proteome</keyword>
<evidence type="ECO:0000256" key="15">
    <source>
        <dbReference type="ARBA" id="ARBA00030800"/>
    </source>
</evidence>
<evidence type="ECO:0000259" key="18">
    <source>
        <dbReference type="PROSITE" id="PS50109"/>
    </source>
</evidence>
<feature type="compositionally biased region" description="Low complexity" evidence="16">
    <location>
        <begin position="393"/>
        <end position="410"/>
    </location>
</feature>
<evidence type="ECO:0000256" key="16">
    <source>
        <dbReference type="SAM" id="MobiDB-lite"/>
    </source>
</evidence>
<comment type="caution">
    <text evidence="19">The sequence shown here is derived from an EMBL/GenBank/DDBJ whole genome shotgun (WGS) entry which is preliminary data.</text>
</comment>
<dbReference type="GO" id="GO:0016020">
    <property type="term" value="C:membrane"/>
    <property type="evidence" value="ECO:0007669"/>
    <property type="project" value="InterPro"/>
</dbReference>
<feature type="transmembrane region" description="Helical" evidence="17">
    <location>
        <begin position="20"/>
        <end position="38"/>
    </location>
</feature>
<evidence type="ECO:0000313" key="20">
    <source>
        <dbReference type="Proteomes" id="UP000675163"/>
    </source>
</evidence>
<comment type="cofactor">
    <cofactor evidence="2">
        <name>[4Fe-4S] cluster</name>
        <dbReference type="ChEBI" id="CHEBI:49883"/>
    </cofactor>
</comment>
<dbReference type="EC" id="2.7.13.3" evidence="4"/>
<dbReference type="Proteomes" id="UP000675163">
    <property type="component" value="Unassembled WGS sequence"/>
</dbReference>
<feature type="compositionally biased region" description="Polar residues" evidence="16">
    <location>
        <begin position="417"/>
        <end position="429"/>
    </location>
</feature>
<keyword evidence="6" id="KW-0004">4Fe-4S</keyword>
<keyword evidence="13" id="KW-0411">Iron-sulfur</keyword>
<accession>A0A940PZB0</accession>
<dbReference type="GO" id="GO:0000155">
    <property type="term" value="F:phosphorelay sensor kinase activity"/>
    <property type="evidence" value="ECO:0007669"/>
    <property type="project" value="InterPro"/>
</dbReference>
<evidence type="ECO:0000256" key="8">
    <source>
        <dbReference type="ARBA" id="ARBA00022679"/>
    </source>
</evidence>
<dbReference type="RefSeq" id="WP_209705715.1">
    <property type="nucleotide sequence ID" value="NZ_JAFIDA010000001.1"/>
</dbReference>
<keyword evidence="17" id="KW-0472">Membrane</keyword>
<dbReference type="InterPro" id="IPR005467">
    <property type="entry name" value="His_kinase_dom"/>
</dbReference>
<dbReference type="PIRSF" id="PIRSF037434">
    <property type="entry name" value="STHK_ChrS"/>
    <property type="match status" value="1"/>
</dbReference>
<feature type="domain" description="Histidine kinase" evidence="18">
    <location>
        <begin position="299"/>
        <end position="390"/>
    </location>
</feature>
<keyword evidence="9" id="KW-0479">Metal-binding</keyword>
<keyword evidence="11" id="KW-0408">Iron</keyword>
<dbReference type="SMART" id="SM00387">
    <property type="entry name" value="HATPase_c"/>
    <property type="match status" value="1"/>
</dbReference>
<keyword evidence="10 19" id="KW-0418">Kinase</keyword>
<proteinExistence type="predicted"/>
<keyword evidence="17" id="KW-1133">Transmembrane helix</keyword>
<evidence type="ECO:0000256" key="7">
    <source>
        <dbReference type="ARBA" id="ARBA00022490"/>
    </source>
</evidence>
<dbReference type="PANTHER" id="PTHR24421">
    <property type="entry name" value="NITRATE/NITRITE SENSOR PROTEIN NARX-RELATED"/>
    <property type="match status" value="1"/>
</dbReference>
<evidence type="ECO:0000256" key="14">
    <source>
        <dbReference type="ARBA" id="ARBA00024827"/>
    </source>
</evidence>
<feature type="transmembrane region" description="Helical" evidence="17">
    <location>
        <begin position="87"/>
        <end position="112"/>
    </location>
</feature>
<dbReference type="InterPro" id="IPR004358">
    <property type="entry name" value="Sig_transdc_His_kin-like_C"/>
</dbReference>
<dbReference type="Pfam" id="PF02518">
    <property type="entry name" value="HATPase_c"/>
    <property type="match status" value="1"/>
</dbReference>
<dbReference type="EMBL" id="JAFIDA010000001">
    <property type="protein sequence ID" value="MBP1326876.1"/>
    <property type="molecule type" value="Genomic_DNA"/>
</dbReference>
<dbReference type="SUPFAM" id="SSF55874">
    <property type="entry name" value="ATPase domain of HSP90 chaperone/DNA topoisomerase II/histidine kinase"/>
    <property type="match status" value="1"/>
</dbReference>
<dbReference type="AlphaFoldDB" id="A0A940PZB0"/>
<dbReference type="Gene3D" id="1.20.5.1930">
    <property type="match status" value="1"/>
</dbReference>
<dbReference type="PRINTS" id="PR00344">
    <property type="entry name" value="BCTRLSENSOR"/>
</dbReference>
<comment type="function">
    <text evidence="14">Member of the two-component regulatory system NreB/NreC involved in the control of dissimilatory nitrate/nitrite reduction in response to oxygen. NreB functions as a direct oxygen sensor histidine kinase which is autophosphorylated, in the absence of oxygen, probably at the conserved histidine residue, and transfers its phosphate group probably to a conserved aspartate residue of NreC. NreB/NreC activates the expression of the nitrate (narGHJI) and nitrite (nir) reductase operons, as well as the putative nitrate transporter gene narT.</text>
</comment>
<evidence type="ECO:0000256" key="3">
    <source>
        <dbReference type="ARBA" id="ARBA00004496"/>
    </source>
</evidence>
<keyword evidence="12" id="KW-0902">Two-component regulatory system</keyword>
<evidence type="ECO:0000256" key="11">
    <source>
        <dbReference type="ARBA" id="ARBA00023004"/>
    </source>
</evidence>
<dbReference type="InterPro" id="IPR011712">
    <property type="entry name" value="Sig_transdc_His_kin_sub3_dim/P"/>
</dbReference>
<organism evidence="19 20">
    <name type="scientific">Leucobacter exalbidus</name>
    <dbReference type="NCBI Taxonomy" id="662960"/>
    <lineage>
        <taxon>Bacteria</taxon>
        <taxon>Bacillati</taxon>
        <taxon>Actinomycetota</taxon>
        <taxon>Actinomycetes</taxon>
        <taxon>Micrococcales</taxon>
        <taxon>Microbacteriaceae</taxon>
        <taxon>Leucobacter</taxon>
    </lineage>
</organism>
<dbReference type="PROSITE" id="PS50109">
    <property type="entry name" value="HIS_KIN"/>
    <property type="match status" value="1"/>
</dbReference>
<keyword evidence="17" id="KW-0812">Transmembrane</keyword>
<dbReference type="InterPro" id="IPR017205">
    <property type="entry name" value="Sig_transdc_His_kinase_ChrS"/>
</dbReference>
<gene>
    <name evidence="19" type="ORF">JOF28_002108</name>
</gene>
<evidence type="ECO:0000313" key="19">
    <source>
        <dbReference type="EMBL" id="MBP1326876.1"/>
    </source>
</evidence>
<name>A0A940PZB0_9MICO</name>
<dbReference type="GO" id="GO:0051539">
    <property type="term" value="F:4 iron, 4 sulfur cluster binding"/>
    <property type="evidence" value="ECO:0007669"/>
    <property type="project" value="UniProtKB-KW"/>
</dbReference>
<reference evidence="19" key="1">
    <citation type="submission" date="2021-02" db="EMBL/GenBank/DDBJ databases">
        <title>Sequencing the genomes of 1000 actinobacteria strains.</title>
        <authorList>
            <person name="Klenk H.-P."/>
        </authorList>
    </citation>
    <scope>NUCLEOTIDE SEQUENCE</scope>
    <source>
        <strain evidence="19">DSM 22850</strain>
    </source>
</reference>